<evidence type="ECO:0000259" key="8">
    <source>
        <dbReference type="Pfam" id="PF08335"/>
    </source>
</evidence>
<keyword evidence="5" id="KW-0460">Magnesium</keyword>
<dbReference type="InterPro" id="IPR013546">
    <property type="entry name" value="PII_UdlTrfase/GS_AdlTrfase"/>
</dbReference>
<dbReference type="SUPFAM" id="SSF81301">
    <property type="entry name" value="Nucleotidyltransferase"/>
    <property type="match status" value="2"/>
</dbReference>
<comment type="caution">
    <text evidence="9">The sequence shown here is derived from an EMBL/GenBank/DDBJ whole genome shotgun (WGS) entry which is preliminary data.</text>
</comment>
<keyword evidence="10" id="KW-1185">Reference proteome</keyword>
<feature type="domain" description="Glutamate-ammonia ligase adenylyltransferase repeated" evidence="7">
    <location>
        <begin position="74"/>
        <end position="308"/>
    </location>
</feature>
<feature type="domain" description="PII-uridylyltransferase/Glutamine-synthetase adenylyltransferase" evidence="8">
    <location>
        <begin position="838"/>
        <end position="965"/>
    </location>
</feature>
<dbReference type="GO" id="GO:0008882">
    <property type="term" value="F:[glutamate-ammonia-ligase] adenylyltransferase activity"/>
    <property type="evidence" value="ECO:0007669"/>
    <property type="project" value="InterPro"/>
</dbReference>
<evidence type="ECO:0000256" key="4">
    <source>
        <dbReference type="ARBA" id="ARBA00022840"/>
    </source>
</evidence>
<keyword evidence="4" id="KW-0067">ATP-binding</keyword>
<dbReference type="InterPro" id="IPR005190">
    <property type="entry name" value="GlnE_rpt_dom"/>
</dbReference>
<keyword evidence="2 9" id="KW-0548">Nucleotidyltransferase</keyword>
<dbReference type="PANTHER" id="PTHR30621">
    <property type="entry name" value="GLUTAMINE SYNTHETASE ADENYLYLTRANSFERASE"/>
    <property type="match status" value="1"/>
</dbReference>
<dbReference type="InterPro" id="IPR043519">
    <property type="entry name" value="NT_sf"/>
</dbReference>
<dbReference type="Pfam" id="PF03710">
    <property type="entry name" value="GlnE"/>
    <property type="match status" value="2"/>
</dbReference>
<dbReference type="AlphaFoldDB" id="A0A8H2KAJ2"/>
<evidence type="ECO:0000256" key="5">
    <source>
        <dbReference type="ARBA" id="ARBA00022842"/>
    </source>
</evidence>
<dbReference type="RefSeq" id="WP_141991370.1">
    <property type="nucleotide sequence ID" value="NZ_VFRA01000001.1"/>
</dbReference>
<dbReference type="Gene3D" id="1.20.120.330">
    <property type="entry name" value="Nucleotidyltransferases domain 2"/>
    <property type="match status" value="2"/>
</dbReference>
<evidence type="ECO:0000256" key="2">
    <source>
        <dbReference type="ARBA" id="ARBA00022695"/>
    </source>
</evidence>
<gene>
    <name evidence="9" type="ORF">FB472_2859</name>
</gene>
<sequence>MSRSPYTLTELAKLGFVELGEARERLVALDRPEVPKLFAQAADPDQALRLLLSLSETAGDQLEPLLESAEAAVRLVQVLGASAGLGDFFVRHPNQLEALLVAIPRPLTPQEYVAVLAAAVEGKNGEDAWVALRIRYRRELANLTGWDLAQDDPLGAVDRVTMALADLAGAALEASLSIARRTVKFPAADIAATRVAIIGMGKAGARELNYVSDVDVIFVTEPDGIGADRAVDIATSLAIHTMHGINDLTLEPGLWEVDANLRPEGKDGALVRTLESHIAYYERWADSWEFQALLKARPIAGDHDLGTRYVAAVAPMVWSSASRENFVASVQRMRERVTENIPPEERDVQLKLGPGGLRDIEFTVQLLQLVHGQSDDQVRQTSSLHALIALAEQGYIGRTEAREFARDYRFLRLLEHRIQLSRLRRTHLMPRDSDELRVLARATGVATSANDLTEQWQRTKIAVRRLHERLFYRPLLSAVAALPEEGLALSSEQASARLAAIGFLDPKGALSHIAALTGGVSRRATIQKTLLPVMLQWFADGADPDYGLLAFRRLSEALGESYWFLRMLRDSSGAAERLTHVLSASKYVGALFERIPDAAAWLESEKELRPRSADVLREEARAIVSRHRGDEDAAAVALRTARRREVLRLALGSILGVMSFQELGRGLSAVTTVMLEGALAVLRPEPDGIEFGVIAMGRYGGAESGFGSDTDVMYVYRAIDAESEDAAKRADAIAKGLKRVTEDVKLPLDLDLDLRPEGKNGAIVRSLDSYEAYYERWSLTWEAQALLRARGVAGDQALLSDFEALANRVRYPQEISPQDVREVKRIKARVESERLPQAADPSRHLKLGRGSLSDVEWFVQLLQLQHGARVPGLRTTSTLDALDAAVAEKLVTASEAARLREAWILASRARSAITLWTSKTSDVLPTDRLQLEGISRMLEYPPRSASKLEEDYLRATRRSRRVFERRFYGVVNPVRS</sequence>
<dbReference type="GO" id="GO:0000820">
    <property type="term" value="P:regulation of glutamine family amino acid metabolic process"/>
    <property type="evidence" value="ECO:0007669"/>
    <property type="project" value="TreeGrafter"/>
</dbReference>
<protein>
    <submittedName>
        <fullName evidence="9">Glutamate-ammonia-ligase adenylyltransferase</fullName>
    </submittedName>
</protein>
<keyword evidence="1 9" id="KW-0808">Transferase</keyword>
<evidence type="ECO:0000256" key="6">
    <source>
        <dbReference type="ARBA" id="ARBA00023268"/>
    </source>
</evidence>
<accession>A0A8H2KAJ2</accession>
<organism evidence="9 10">
    <name type="scientific">Rhodoglobus vestalii</name>
    <dbReference type="NCBI Taxonomy" id="193384"/>
    <lineage>
        <taxon>Bacteria</taxon>
        <taxon>Bacillati</taxon>
        <taxon>Actinomycetota</taxon>
        <taxon>Actinomycetes</taxon>
        <taxon>Micrococcales</taxon>
        <taxon>Microbacteriaceae</taxon>
        <taxon>Rhodoglobus</taxon>
    </lineage>
</organism>
<dbReference type="SUPFAM" id="SSF81593">
    <property type="entry name" value="Nucleotidyltransferase substrate binding subunit/domain"/>
    <property type="match status" value="2"/>
</dbReference>
<dbReference type="GO" id="GO:0016874">
    <property type="term" value="F:ligase activity"/>
    <property type="evidence" value="ECO:0007669"/>
    <property type="project" value="UniProtKB-KW"/>
</dbReference>
<dbReference type="Proteomes" id="UP000316560">
    <property type="component" value="Unassembled WGS sequence"/>
</dbReference>
<dbReference type="NCBIfam" id="NF010707">
    <property type="entry name" value="PRK14109.1"/>
    <property type="match status" value="1"/>
</dbReference>
<dbReference type="Gene3D" id="3.30.460.10">
    <property type="entry name" value="Beta Polymerase, domain 2"/>
    <property type="match status" value="2"/>
</dbReference>
<feature type="domain" description="Glutamate-ammonia ligase adenylyltransferase repeated" evidence="7">
    <location>
        <begin position="576"/>
        <end position="803"/>
    </location>
</feature>
<proteinExistence type="predicted"/>
<dbReference type="GO" id="GO:0005829">
    <property type="term" value="C:cytosol"/>
    <property type="evidence" value="ECO:0007669"/>
    <property type="project" value="TreeGrafter"/>
</dbReference>
<feature type="domain" description="PII-uridylyltransferase/Glutamine-synthetase adenylyltransferase" evidence="8">
    <location>
        <begin position="332"/>
        <end position="471"/>
    </location>
</feature>
<dbReference type="CDD" id="cd05401">
    <property type="entry name" value="NT_GlnE_GlnD_like"/>
    <property type="match status" value="2"/>
</dbReference>
<dbReference type="Pfam" id="PF08335">
    <property type="entry name" value="GlnD_UR_UTase"/>
    <property type="match status" value="2"/>
</dbReference>
<evidence type="ECO:0000259" key="7">
    <source>
        <dbReference type="Pfam" id="PF03710"/>
    </source>
</evidence>
<dbReference type="OrthoDB" id="9759366at2"/>
<evidence type="ECO:0000256" key="3">
    <source>
        <dbReference type="ARBA" id="ARBA00022741"/>
    </source>
</evidence>
<dbReference type="EMBL" id="VFRA01000001">
    <property type="protein sequence ID" value="TQO21182.1"/>
    <property type="molecule type" value="Genomic_DNA"/>
</dbReference>
<reference evidence="9 10" key="1">
    <citation type="submission" date="2019-06" db="EMBL/GenBank/DDBJ databases">
        <title>Sequencing the genomes of 1000 actinobacteria strains.</title>
        <authorList>
            <person name="Klenk H.-P."/>
        </authorList>
    </citation>
    <scope>NUCLEOTIDE SEQUENCE [LARGE SCALE GENOMIC DNA]</scope>
    <source>
        <strain evidence="9 10">DSM 21947</strain>
    </source>
</reference>
<keyword evidence="6" id="KW-0511">Multifunctional enzyme</keyword>
<name>A0A8H2KAJ2_9MICO</name>
<keyword evidence="9" id="KW-0436">Ligase</keyword>
<evidence type="ECO:0000313" key="10">
    <source>
        <dbReference type="Proteomes" id="UP000316560"/>
    </source>
</evidence>
<evidence type="ECO:0000313" key="9">
    <source>
        <dbReference type="EMBL" id="TQO21182.1"/>
    </source>
</evidence>
<keyword evidence="3" id="KW-0547">Nucleotide-binding</keyword>
<dbReference type="InterPro" id="IPR023057">
    <property type="entry name" value="GlnE"/>
</dbReference>
<dbReference type="PANTHER" id="PTHR30621:SF0">
    <property type="entry name" value="BIFUNCTIONAL GLUTAMINE SYNTHETASE ADENYLYLTRANSFERASE_ADENYLYL-REMOVING ENZYME"/>
    <property type="match status" value="1"/>
</dbReference>
<dbReference type="GO" id="GO:0005524">
    <property type="term" value="F:ATP binding"/>
    <property type="evidence" value="ECO:0007669"/>
    <property type="project" value="UniProtKB-KW"/>
</dbReference>
<evidence type="ECO:0000256" key="1">
    <source>
        <dbReference type="ARBA" id="ARBA00022679"/>
    </source>
</evidence>